<dbReference type="VEuPathDB" id="FungiDB:RhiirFUN_011284"/>
<evidence type="ECO:0000313" key="3">
    <source>
        <dbReference type="EMBL" id="PKB99349.1"/>
    </source>
</evidence>
<protein>
    <recommendedName>
        <fullName evidence="5">Ion transport domain-containing protein</fullName>
    </recommendedName>
</protein>
<name>A0A2N0NXQ4_9GLOM</name>
<dbReference type="VEuPathDB" id="FungiDB:RhiirA1_517593"/>
<feature type="coiled-coil region" evidence="1">
    <location>
        <begin position="726"/>
        <end position="756"/>
    </location>
</feature>
<dbReference type="VEuPathDB" id="FungiDB:FUN_012330"/>
<reference evidence="3 4" key="2">
    <citation type="submission" date="2017-09" db="EMBL/GenBank/DDBJ databases">
        <title>Extensive intraspecific genome diversity in a model arbuscular mycorrhizal fungus.</title>
        <authorList>
            <person name="Chen E.C."/>
            <person name="Morin E."/>
            <person name="Beaudet D."/>
            <person name="Noel J."/>
            <person name="Ndikumana S."/>
            <person name="Charron P."/>
            <person name="St-Onge C."/>
            <person name="Giorgi J."/>
            <person name="Grigoriev I.V."/>
            <person name="Roux C."/>
            <person name="Martin F.M."/>
            <person name="Corradi N."/>
        </authorList>
    </citation>
    <scope>NUCLEOTIDE SEQUENCE [LARGE SCALE GENOMIC DNA]</scope>
    <source>
        <strain evidence="3 4">A5</strain>
    </source>
</reference>
<proteinExistence type="predicted"/>
<evidence type="ECO:0008006" key="5">
    <source>
        <dbReference type="Google" id="ProtNLM"/>
    </source>
</evidence>
<evidence type="ECO:0000256" key="2">
    <source>
        <dbReference type="SAM" id="Phobius"/>
    </source>
</evidence>
<comment type="caution">
    <text evidence="3">The sequence shown here is derived from an EMBL/GenBank/DDBJ whole genome shotgun (WGS) entry which is preliminary data.</text>
</comment>
<dbReference type="Gene3D" id="3.80.10.10">
    <property type="entry name" value="Ribonuclease Inhibitor"/>
    <property type="match status" value="1"/>
</dbReference>
<dbReference type="VEuPathDB" id="FungiDB:RhiirA1_474308"/>
<evidence type="ECO:0000256" key="1">
    <source>
        <dbReference type="SAM" id="Coils"/>
    </source>
</evidence>
<gene>
    <name evidence="3" type="ORF">RhiirA5_429855</name>
</gene>
<organism evidence="3 4">
    <name type="scientific">Rhizophagus irregularis</name>
    <dbReference type="NCBI Taxonomy" id="588596"/>
    <lineage>
        <taxon>Eukaryota</taxon>
        <taxon>Fungi</taxon>
        <taxon>Fungi incertae sedis</taxon>
        <taxon>Mucoromycota</taxon>
        <taxon>Glomeromycotina</taxon>
        <taxon>Glomeromycetes</taxon>
        <taxon>Glomerales</taxon>
        <taxon>Glomeraceae</taxon>
        <taxon>Rhizophagus</taxon>
    </lineage>
</organism>
<dbReference type="Proteomes" id="UP000232722">
    <property type="component" value="Unassembled WGS sequence"/>
</dbReference>
<keyword evidence="2" id="KW-0812">Transmembrane</keyword>
<dbReference type="VEuPathDB" id="FungiDB:FUN_015590"/>
<keyword evidence="2" id="KW-1133">Transmembrane helix</keyword>
<feature type="transmembrane region" description="Helical" evidence="2">
    <location>
        <begin position="555"/>
        <end position="572"/>
    </location>
</feature>
<reference evidence="3 4" key="1">
    <citation type="submission" date="2016-04" db="EMBL/GenBank/DDBJ databases">
        <title>Genome analyses suggest a sexual origin of heterokaryosis in a supposedly ancient asexual fungus.</title>
        <authorList>
            <person name="Ropars J."/>
            <person name="Sedzielewska K."/>
            <person name="Noel J."/>
            <person name="Charron P."/>
            <person name="Farinelli L."/>
            <person name="Marton T."/>
            <person name="Kruger M."/>
            <person name="Pelin A."/>
            <person name="Brachmann A."/>
            <person name="Corradi N."/>
        </authorList>
    </citation>
    <scope>NUCLEOTIDE SEQUENCE [LARGE SCALE GENOMIC DNA]</scope>
    <source>
        <strain evidence="3 4">A5</strain>
    </source>
</reference>
<dbReference type="EMBL" id="LLXJ01002229">
    <property type="protein sequence ID" value="PKB99349.1"/>
    <property type="molecule type" value="Genomic_DNA"/>
</dbReference>
<sequence length="756" mass="88916">MSKLNKDILFLIFEELQDDSKSLFSSLMVNRIWCETVIPILWRNPWCYDINYSNKNYLFMIIASYLSDDIKEFLTRQGIQLPSVSFQSLLFDYLSFCRSINVNTLNTITSIGSSLAYNQFLLQQEFYCLFMKKFPELKCLDMNLIKHQIFYFPEAKTRLESLCELKCDTSIDSSYFYGLASLCQNIQRLIIINEISKSNSGIAKLIEVQKNLKYFEWTDNFDDDYFNYSSYNEIFLELEKKAGFLHHLELSFLCFDDFDFTIMQRLLPKLHKIKTLNINKINEFDFINGSLLKMLVYNDLEILNIDSITIYKASIIIENSGGHLKKISLKPYDSIYCEGDFSEVSLTFIHKIYENCPLIEYLSLPFLPSKNHLIEFEKLLQVCQNLKSLILITSNYYIREIYEEMLENRGEILKILVRSAPTNLREIRFFDEFNVSLEVLEEFLEKWRDRPALSVLTSNDIYEGEDYKNLINKYKNNGVIKSFRFLFIIIISFAHAFYILLSPKSEISLEQYNTNNNDDSNNPWNLAPSYSQIDNNGNINSNPLMIQIPDKNTNMFIDIRTSLFAIYLFLIGDSSALSNWPYTENPSIAQFFLSIGDSSALSNWTYTENPSIAVLIVLFSLLVVVYLMNLLIGLLNIAIEEDNNRVSYLMQKAEILAEIELFYLLPHQRRWKTWFPEVIHYYADVDKTRVEIKRLIKEGEWDTKEFTEMRKNLFKVLQIEHNPVDNEVVLEKLKSHDEKLDKLEELERLLKEIRAK</sequence>
<feature type="transmembrane region" description="Helical" evidence="2">
    <location>
        <begin position="612"/>
        <end position="639"/>
    </location>
</feature>
<keyword evidence="1" id="KW-0175">Coiled coil</keyword>
<dbReference type="VEuPathDB" id="FungiDB:RhiirFUN_011461"/>
<dbReference type="InterPro" id="IPR032675">
    <property type="entry name" value="LRR_dom_sf"/>
</dbReference>
<accession>A0A2N0NXQ4</accession>
<feature type="transmembrane region" description="Helical" evidence="2">
    <location>
        <begin position="483"/>
        <end position="501"/>
    </location>
</feature>
<dbReference type="AlphaFoldDB" id="A0A2N0NXQ4"/>
<keyword evidence="2" id="KW-0472">Membrane</keyword>
<evidence type="ECO:0000313" key="4">
    <source>
        <dbReference type="Proteomes" id="UP000232722"/>
    </source>
</evidence>